<keyword evidence="4" id="KW-0479">Metal-binding</keyword>
<dbReference type="STRING" id="1612.ABB44_05605"/>
<dbReference type="GO" id="GO:0046872">
    <property type="term" value="F:metal ion binding"/>
    <property type="evidence" value="ECO:0007669"/>
    <property type="project" value="UniProtKB-KW"/>
</dbReference>
<keyword evidence="5" id="KW-0378">Hydrolase</keyword>
<evidence type="ECO:0000256" key="3">
    <source>
        <dbReference type="ARBA" id="ARBA00022670"/>
    </source>
</evidence>
<dbReference type="InterPro" id="IPR008753">
    <property type="entry name" value="Peptidase_M13_N"/>
</dbReference>
<dbReference type="Pfam" id="PF01431">
    <property type="entry name" value="Peptidase_M13"/>
    <property type="match status" value="1"/>
</dbReference>
<comment type="cofactor">
    <cofactor evidence="1">
        <name>Zn(2+)</name>
        <dbReference type="ChEBI" id="CHEBI:29105"/>
    </cofactor>
</comment>
<feature type="domain" description="Peptidase M13 N-terminal" evidence="9">
    <location>
        <begin position="22"/>
        <end position="400"/>
    </location>
</feature>
<dbReference type="AlphaFoldDB" id="A0A4R5NK26"/>
<dbReference type="GO" id="GO:0016485">
    <property type="term" value="P:protein processing"/>
    <property type="evidence" value="ECO:0007669"/>
    <property type="project" value="TreeGrafter"/>
</dbReference>
<evidence type="ECO:0000256" key="7">
    <source>
        <dbReference type="ARBA" id="ARBA00023049"/>
    </source>
</evidence>
<keyword evidence="7" id="KW-0482">Metalloprotease</keyword>
<dbReference type="PRINTS" id="PR00786">
    <property type="entry name" value="NEPRILYSIN"/>
</dbReference>
<dbReference type="CDD" id="cd08662">
    <property type="entry name" value="M13"/>
    <property type="match status" value="1"/>
</dbReference>
<proteinExistence type="inferred from homology"/>
<dbReference type="Proteomes" id="UP000295257">
    <property type="component" value="Unassembled WGS sequence"/>
</dbReference>
<dbReference type="OrthoDB" id="9775677at2"/>
<organism evidence="10 11">
    <name type="scientific">Companilactobacillus farciminis</name>
    <dbReference type="NCBI Taxonomy" id="1612"/>
    <lineage>
        <taxon>Bacteria</taxon>
        <taxon>Bacillati</taxon>
        <taxon>Bacillota</taxon>
        <taxon>Bacilli</taxon>
        <taxon>Lactobacillales</taxon>
        <taxon>Lactobacillaceae</taxon>
        <taxon>Companilactobacillus</taxon>
    </lineage>
</organism>
<comment type="caution">
    <text evidence="10">The sequence shown here is derived from an EMBL/GenBank/DDBJ whole genome shotgun (WGS) entry which is preliminary data.</text>
</comment>
<dbReference type="InterPro" id="IPR000718">
    <property type="entry name" value="Peptidase_M13"/>
</dbReference>
<keyword evidence="3" id="KW-0645">Protease</keyword>
<sequence>MLMSKVIGGAGDMIDAKPADYKDNLYLAVNGAWQENAKIPADKSRTGGFMDLDEGVEKSLMKDFHEFANDENKIPDELMLQAVKLYRLANNVDHLSKFHQQPILKDMQRINDLESLADISKDIASLSKNGFPLPIDIGVEADMKDTSKNVVCVAGAGLILPDKTYYDEGNESGKALLAKYGEVAGRLLSMIGYKLEDAKEIVEKALAFDKSLVPIVKSSEEWADYTKVYNPMDFDEFVKKSDKLDLKSLVVDQINDTPKKVIIEEPRYLDNLNKLVNDDTFENIKAWMMVKFLTKNASILDEEFRQTIGEYNLALSGAKELQNRTKYAYNFAAGIFSQVVGTYYGKKYFGEKAKEDVRSMVEKMISIYEQRLSENTWLSEDTKKKAIVKLDKIVIKVGFPDKIDDLYSKFEINENDSLYDNVSRIRKVVAQDALDQYHKPVDRTKWLMPGHMVNACYDPSRNDITFPAAILQAPFYSLDQTSSENFGGIGAVIAHEISHAFDNNGAQFDEYGNMNNWWTEDDYAKFKELTKKMIEEFDGIPYAGSKVNGTLVVSENVADVGGLRCALEAAKKESDFDVKKFFINWARVWRNKSTKQLTEMFLSIDVHSPAPLRANVMAQNMDEFYDAFDVTDQDGMWLDPDKRVNIW</sequence>
<dbReference type="PROSITE" id="PS51885">
    <property type="entry name" value="NEPRILYSIN"/>
    <property type="match status" value="1"/>
</dbReference>
<protein>
    <recommendedName>
        <fullName evidence="12">Peptidase M13</fullName>
    </recommendedName>
</protein>
<name>A0A4R5NK26_9LACO</name>
<dbReference type="GO" id="GO:0004222">
    <property type="term" value="F:metalloendopeptidase activity"/>
    <property type="evidence" value="ECO:0007669"/>
    <property type="project" value="InterPro"/>
</dbReference>
<evidence type="ECO:0000256" key="2">
    <source>
        <dbReference type="ARBA" id="ARBA00007357"/>
    </source>
</evidence>
<keyword evidence="6" id="KW-0862">Zinc</keyword>
<evidence type="ECO:0000256" key="5">
    <source>
        <dbReference type="ARBA" id="ARBA00022801"/>
    </source>
</evidence>
<accession>A0A4R5NK26</accession>
<feature type="domain" description="Peptidase M13 C-terminal" evidence="8">
    <location>
        <begin position="454"/>
        <end position="644"/>
    </location>
</feature>
<dbReference type="EMBL" id="PUFN01000001">
    <property type="protein sequence ID" value="TDG75009.1"/>
    <property type="molecule type" value="Genomic_DNA"/>
</dbReference>
<evidence type="ECO:0000313" key="10">
    <source>
        <dbReference type="EMBL" id="TDG75009.1"/>
    </source>
</evidence>
<evidence type="ECO:0000256" key="1">
    <source>
        <dbReference type="ARBA" id="ARBA00001947"/>
    </source>
</evidence>
<dbReference type="SUPFAM" id="SSF55486">
    <property type="entry name" value="Metalloproteases ('zincins'), catalytic domain"/>
    <property type="match status" value="1"/>
</dbReference>
<dbReference type="InterPro" id="IPR018497">
    <property type="entry name" value="Peptidase_M13_C"/>
</dbReference>
<dbReference type="GO" id="GO:0005886">
    <property type="term" value="C:plasma membrane"/>
    <property type="evidence" value="ECO:0007669"/>
    <property type="project" value="TreeGrafter"/>
</dbReference>
<evidence type="ECO:0000259" key="8">
    <source>
        <dbReference type="Pfam" id="PF01431"/>
    </source>
</evidence>
<dbReference type="InterPro" id="IPR024079">
    <property type="entry name" value="MetalloPept_cat_dom_sf"/>
</dbReference>
<dbReference type="Gene3D" id="1.10.1380.10">
    <property type="entry name" value="Neutral endopeptidase , domain2"/>
    <property type="match status" value="1"/>
</dbReference>
<dbReference type="Pfam" id="PF05649">
    <property type="entry name" value="Peptidase_M13_N"/>
    <property type="match status" value="1"/>
</dbReference>
<comment type="similarity">
    <text evidence="2">Belongs to the peptidase M13 family.</text>
</comment>
<dbReference type="PANTHER" id="PTHR11733">
    <property type="entry name" value="ZINC METALLOPROTEASE FAMILY M13 NEPRILYSIN-RELATED"/>
    <property type="match status" value="1"/>
</dbReference>
<evidence type="ECO:0000256" key="6">
    <source>
        <dbReference type="ARBA" id="ARBA00022833"/>
    </source>
</evidence>
<keyword evidence="11" id="KW-1185">Reference proteome</keyword>
<dbReference type="InterPro" id="IPR042089">
    <property type="entry name" value="Peptidase_M13_dom_2"/>
</dbReference>
<gene>
    <name evidence="10" type="ORF">C5L30_001796</name>
</gene>
<dbReference type="PANTHER" id="PTHR11733:SF167">
    <property type="entry name" value="FI17812P1-RELATED"/>
    <property type="match status" value="1"/>
</dbReference>
<evidence type="ECO:0000256" key="4">
    <source>
        <dbReference type="ARBA" id="ARBA00022723"/>
    </source>
</evidence>
<reference evidence="10 11" key="1">
    <citation type="journal article" date="2019" name="Appl. Microbiol. Biotechnol.">
        <title>Uncovering carbohydrate metabolism through a genotype-phenotype association study of 56 lactic acid bacteria genomes.</title>
        <authorList>
            <person name="Buron-Moles G."/>
            <person name="Chailyan A."/>
            <person name="Dolejs I."/>
            <person name="Forster J."/>
            <person name="Miks M.H."/>
        </authorList>
    </citation>
    <scope>NUCLEOTIDE SEQUENCE [LARGE SCALE GENOMIC DNA]</scope>
    <source>
        <strain evidence="10 11">ATCC 29644</strain>
    </source>
</reference>
<evidence type="ECO:0000259" key="9">
    <source>
        <dbReference type="Pfam" id="PF05649"/>
    </source>
</evidence>
<dbReference type="Gene3D" id="3.40.390.10">
    <property type="entry name" value="Collagenase (Catalytic Domain)"/>
    <property type="match status" value="1"/>
</dbReference>
<evidence type="ECO:0000313" key="11">
    <source>
        <dbReference type="Proteomes" id="UP000295257"/>
    </source>
</evidence>
<evidence type="ECO:0008006" key="12">
    <source>
        <dbReference type="Google" id="ProtNLM"/>
    </source>
</evidence>